<feature type="compositionally biased region" description="Basic and acidic residues" evidence="1">
    <location>
        <begin position="302"/>
        <end position="314"/>
    </location>
</feature>
<sequence>MVAAGKKLLVLDVNGLLLDTYFQAEQRPERPHDAKVNRFYVYQRNGCEDFVQFCLENFVVGVWSSAREYNVQSLVEFMFKESMGKLAFIWHQEHCTDTKLKHPENKHKPVFLKELSKLWDKCDPALPWEKGDFGPSNTVLIDDSPYKALRNPPNTGIFPQSYKATAPGDNYLADELRKYLEGLVRATDVQVYISQNPFGVPGLAHGDEHFEFFSSALVNEETPVTNESLPAPSKQEEKVVAVVNASSGDIVVALPDSDTFAASHRRRGKTKFGSTVEESLEYRSTTHIQSPRDFAERLTRTAEASKDVTRERYSSGDADPAVPEDALRRQPWSERKSSSRGTSHERDSDRHHNRRGDGLRNGADARHSPHSRKRIPAATADRHWGGEAGYESHHSSKRRNPVNGSQWVDKQAQYPREMYAVDTTMPGRWQERAREWDPPVLNTRQHVPRATHTALLRPGLSPVSGTYRETSSRGWELGRAKNPVEDHIKIGWAGEGRSPGRHRNHEGQLRDRLADRGRPKDRDSVHVEALRDPYLPVRSGPRVDEDFDRARIRGHQSMGRAGVRDQEDVDRSARPSFSRGDGDTRGGSTEFGHDWSFEKSRGRSKHQGEVDHGYSRHSHVYDSRAGAGSSNLYGEYDNIKRGSKVPRRYDERSEDRSERDRPRTWGGVGSLDSGRTELHVRRENPIGAAIRGRMSSWEYEQAHSRPRTWNKWER</sequence>
<feature type="compositionally biased region" description="Basic and acidic residues" evidence="1">
    <location>
        <begin position="591"/>
        <end position="622"/>
    </location>
</feature>
<dbReference type="PROSITE" id="PS50969">
    <property type="entry name" value="FCP1"/>
    <property type="match status" value="1"/>
</dbReference>
<feature type="compositionally biased region" description="Basic and acidic residues" evidence="1">
    <location>
        <begin position="647"/>
        <end position="663"/>
    </location>
</feature>
<dbReference type="PANTHER" id="PTHR12210">
    <property type="entry name" value="DULLARD PROTEIN PHOSPHATASE"/>
    <property type="match status" value="1"/>
</dbReference>
<feature type="compositionally biased region" description="Basic and acidic residues" evidence="1">
    <location>
        <begin position="541"/>
        <end position="551"/>
    </location>
</feature>
<evidence type="ECO:0000313" key="4">
    <source>
        <dbReference type="Proteomes" id="UP001633002"/>
    </source>
</evidence>
<feature type="region of interest" description="Disordered" evidence="1">
    <location>
        <begin position="491"/>
        <end position="673"/>
    </location>
</feature>
<feature type="compositionally biased region" description="Basic and acidic residues" evidence="1">
    <location>
        <begin position="505"/>
        <end position="531"/>
    </location>
</feature>
<proteinExistence type="predicted"/>
<dbReference type="InterPro" id="IPR036412">
    <property type="entry name" value="HAD-like_sf"/>
</dbReference>
<accession>A0ABD3HHW5</accession>
<dbReference type="Pfam" id="PF03031">
    <property type="entry name" value="NIF"/>
    <property type="match status" value="1"/>
</dbReference>
<organism evidence="3 4">
    <name type="scientific">Riccia sorocarpa</name>
    <dbReference type="NCBI Taxonomy" id="122646"/>
    <lineage>
        <taxon>Eukaryota</taxon>
        <taxon>Viridiplantae</taxon>
        <taxon>Streptophyta</taxon>
        <taxon>Embryophyta</taxon>
        <taxon>Marchantiophyta</taxon>
        <taxon>Marchantiopsida</taxon>
        <taxon>Marchantiidae</taxon>
        <taxon>Marchantiales</taxon>
        <taxon>Ricciaceae</taxon>
        <taxon>Riccia</taxon>
    </lineage>
</organism>
<dbReference type="InterPro" id="IPR023214">
    <property type="entry name" value="HAD_sf"/>
</dbReference>
<evidence type="ECO:0000256" key="1">
    <source>
        <dbReference type="SAM" id="MobiDB-lite"/>
    </source>
</evidence>
<dbReference type="InterPro" id="IPR004274">
    <property type="entry name" value="FCP1_dom"/>
</dbReference>
<feature type="compositionally biased region" description="Basic and acidic residues" evidence="1">
    <location>
        <begin position="562"/>
        <end position="573"/>
    </location>
</feature>
<dbReference type="InterPro" id="IPR050365">
    <property type="entry name" value="TIM50"/>
</dbReference>
<dbReference type="EMBL" id="JBJQOH010000003">
    <property type="protein sequence ID" value="KAL3691013.1"/>
    <property type="molecule type" value="Genomic_DNA"/>
</dbReference>
<feature type="compositionally biased region" description="Basic and acidic residues" evidence="1">
    <location>
        <begin position="380"/>
        <end position="394"/>
    </location>
</feature>
<comment type="caution">
    <text evidence="3">The sequence shown here is derived from an EMBL/GenBank/DDBJ whole genome shotgun (WGS) entry which is preliminary data.</text>
</comment>
<evidence type="ECO:0000313" key="3">
    <source>
        <dbReference type="EMBL" id="KAL3691013.1"/>
    </source>
</evidence>
<feature type="domain" description="FCP1 homology" evidence="2">
    <location>
        <begin position="2"/>
        <end position="183"/>
    </location>
</feature>
<dbReference type="Proteomes" id="UP001633002">
    <property type="component" value="Unassembled WGS sequence"/>
</dbReference>
<dbReference type="SMART" id="SM00577">
    <property type="entry name" value="CPDc"/>
    <property type="match status" value="1"/>
</dbReference>
<dbReference type="AlphaFoldDB" id="A0ABD3HHW5"/>
<dbReference type="SUPFAM" id="SSF56784">
    <property type="entry name" value="HAD-like"/>
    <property type="match status" value="1"/>
</dbReference>
<keyword evidence="4" id="KW-1185">Reference proteome</keyword>
<feature type="compositionally biased region" description="Basic and acidic residues" evidence="1">
    <location>
        <begin position="325"/>
        <end position="367"/>
    </location>
</feature>
<evidence type="ECO:0000259" key="2">
    <source>
        <dbReference type="PROSITE" id="PS50969"/>
    </source>
</evidence>
<dbReference type="Gene3D" id="3.40.50.1000">
    <property type="entry name" value="HAD superfamily/HAD-like"/>
    <property type="match status" value="1"/>
</dbReference>
<feature type="region of interest" description="Disordered" evidence="1">
    <location>
        <begin position="302"/>
        <end position="406"/>
    </location>
</feature>
<reference evidence="3 4" key="1">
    <citation type="submission" date="2024-09" db="EMBL/GenBank/DDBJ databases">
        <title>Chromosome-scale assembly of Riccia sorocarpa.</title>
        <authorList>
            <person name="Paukszto L."/>
        </authorList>
    </citation>
    <scope>NUCLEOTIDE SEQUENCE [LARGE SCALE GENOMIC DNA]</scope>
    <source>
        <strain evidence="3">LP-2024</strain>
        <tissue evidence="3">Aerial parts of the thallus</tissue>
    </source>
</reference>
<protein>
    <recommendedName>
        <fullName evidence="2">FCP1 homology domain-containing protein</fullName>
    </recommendedName>
</protein>
<gene>
    <name evidence="3" type="ORF">R1sor_004664</name>
</gene>
<name>A0ABD3HHW5_9MARC</name>